<reference evidence="1" key="1">
    <citation type="submission" date="2022-08" db="EMBL/GenBank/DDBJ databases">
        <authorList>
            <person name="Kallberg Y."/>
            <person name="Tangrot J."/>
            <person name="Rosling A."/>
        </authorList>
    </citation>
    <scope>NUCLEOTIDE SEQUENCE</scope>
    <source>
        <strain evidence="1">Wild A</strain>
    </source>
</reference>
<evidence type="ECO:0000313" key="2">
    <source>
        <dbReference type="Proteomes" id="UP001153678"/>
    </source>
</evidence>
<dbReference type="InterPro" id="IPR036047">
    <property type="entry name" value="F-box-like_dom_sf"/>
</dbReference>
<protein>
    <submittedName>
        <fullName evidence="1">1193_t:CDS:1</fullName>
    </submittedName>
</protein>
<evidence type="ECO:0000313" key="1">
    <source>
        <dbReference type="EMBL" id="CAI2163980.1"/>
    </source>
</evidence>
<keyword evidence="2" id="KW-1185">Reference proteome</keyword>
<dbReference type="OrthoDB" id="2330123at2759"/>
<dbReference type="InterPro" id="IPR032675">
    <property type="entry name" value="LRR_dom_sf"/>
</dbReference>
<accession>A0A9W4SD40</accession>
<proteinExistence type="predicted"/>
<dbReference type="Proteomes" id="UP001153678">
    <property type="component" value="Unassembled WGS sequence"/>
</dbReference>
<dbReference type="Gene3D" id="3.80.10.10">
    <property type="entry name" value="Ribonuclease Inhibitor"/>
    <property type="match status" value="1"/>
</dbReference>
<dbReference type="AlphaFoldDB" id="A0A9W4SD40"/>
<dbReference type="SUPFAM" id="SSF81383">
    <property type="entry name" value="F-box domain"/>
    <property type="match status" value="1"/>
</dbReference>
<name>A0A9W4SD40_9GLOM</name>
<organism evidence="1 2">
    <name type="scientific">Funneliformis geosporum</name>
    <dbReference type="NCBI Taxonomy" id="1117311"/>
    <lineage>
        <taxon>Eukaryota</taxon>
        <taxon>Fungi</taxon>
        <taxon>Fungi incertae sedis</taxon>
        <taxon>Mucoromycota</taxon>
        <taxon>Glomeromycotina</taxon>
        <taxon>Glomeromycetes</taxon>
        <taxon>Glomerales</taxon>
        <taxon>Glomeraceae</taxon>
        <taxon>Funneliformis</taxon>
    </lineage>
</organism>
<comment type="caution">
    <text evidence="1">The sequence shown here is derived from an EMBL/GenBank/DDBJ whole genome shotgun (WGS) entry which is preliminary data.</text>
</comment>
<dbReference type="EMBL" id="CAMKVN010000124">
    <property type="protein sequence ID" value="CAI2163980.1"/>
    <property type="molecule type" value="Genomic_DNA"/>
</dbReference>
<sequence length="526" mass="61140">MLPSLPVECLEEIIKNLKNDYISLHSCILVNYLWSSVSVRYLWKFPFGFFKEPKRSIIQTYLSCLPESSKLTLLKNGIELPSTTSHVPAYNYPSFIQKICIKSLFFTTEALFEKCEPLSILLIIRELCKVFISNSLKVEQLELTFYHSSLKNIPIDYPVYDWYLLLPKFPGAKSCLSNLKELILDQNFDQRGFLSALSEISHKIENLDVYYGNNNHDLALEKLIRNQRNLKVFSTFLYEGNWSIVPSLWQHKSSLKEIIFHRVNFNDCTSLTGLAMCVNLERLIFKESFYLRKELLDEFALECNLPKLKEFRYESVFWEMDDVTYDISSMLKRTNESLKFLTFNDSFRNVRSPLWESSTPYINLQSVEAITHCCQNLVSIDATITNVIASTFLMTLSSCKRLQELILYLNNDVELEDYLPAIGRNLSKSLRILEVSTINDFSIQSLNDLLFSCNPRLSTIRFLYSKCFNDQYLDVIVNYAIEMGGSLLDELKLYSKSKVSDEALKKAREYIKLVEFIEFCSLVNPI</sequence>
<dbReference type="SUPFAM" id="SSF52047">
    <property type="entry name" value="RNI-like"/>
    <property type="match status" value="1"/>
</dbReference>
<gene>
    <name evidence="1" type="ORF">FWILDA_LOCUS1337</name>
</gene>